<proteinExistence type="predicted"/>
<accession>A0ACC2UIN9</accession>
<keyword evidence="2" id="KW-1185">Reference proteome</keyword>
<evidence type="ECO:0000313" key="1">
    <source>
        <dbReference type="EMBL" id="KAJ9086964.1"/>
    </source>
</evidence>
<organism evidence="1 2">
    <name type="scientific">Entomophthora muscae</name>
    <dbReference type="NCBI Taxonomy" id="34485"/>
    <lineage>
        <taxon>Eukaryota</taxon>
        <taxon>Fungi</taxon>
        <taxon>Fungi incertae sedis</taxon>
        <taxon>Zoopagomycota</taxon>
        <taxon>Entomophthoromycotina</taxon>
        <taxon>Entomophthoromycetes</taxon>
        <taxon>Entomophthorales</taxon>
        <taxon>Entomophthoraceae</taxon>
        <taxon>Entomophthora</taxon>
    </lineage>
</organism>
<sequence>MHVSQSVFTHIESPTIKFNFTFKGSTFATLMENKVSVADGHVKKRFWGIFGTVLGYNLHYRKQFILLPKTDTPDAIFSIKYETLPTGQPPV</sequence>
<evidence type="ECO:0000313" key="2">
    <source>
        <dbReference type="Proteomes" id="UP001165960"/>
    </source>
</evidence>
<name>A0ACC2UIN9_9FUNG</name>
<comment type="caution">
    <text evidence="1">The sequence shown here is derived from an EMBL/GenBank/DDBJ whole genome shotgun (WGS) entry which is preliminary data.</text>
</comment>
<reference evidence="1" key="1">
    <citation type="submission" date="2022-04" db="EMBL/GenBank/DDBJ databases">
        <title>Genome of the entomopathogenic fungus Entomophthora muscae.</title>
        <authorList>
            <person name="Elya C."/>
            <person name="Lovett B.R."/>
            <person name="Lee E."/>
            <person name="Macias A.M."/>
            <person name="Hajek A.E."/>
            <person name="De Bivort B.L."/>
            <person name="Kasson M.T."/>
            <person name="De Fine Licht H.H."/>
            <person name="Stajich J.E."/>
        </authorList>
    </citation>
    <scope>NUCLEOTIDE SEQUENCE</scope>
    <source>
        <strain evidence="1">Berkeley</strain>
    </source>
</reference>
<gene>
    <name evidence="1" type="ORF">DSO57_1038015</name>
</gene>
<protein>
    <submittedName>
        <fullName evidence="1">Uncharacterized protein</fullName>
    </submittedName>
</protein>
<dbReference type="Proteomes" id="UP001165960">
    <property type="component" value="Unassembled WGS sequence"/>
</dbReference>
<dbReference type="EMBL" id="QTSX02000443">
    <property type="protein sequence ID" value="KAJ9086964.1"/>
    <property type="molecule type" value="Genomic_DNA"/>
</dbReference>